<keyword evidence="4 11" id="KW-0378">Hydrolase</keyword>
<dbReference type="CDD" id="cd17933">
    <property type="entry name" value="DEXSc_RecD-like"/>
    <property type="match status" value="1"/>
</dbReference>
<dbReference type="Pfam" id="PF13538">
    <property type="entry name" value="UvrD_C_2"/>
    <property type="match status" value="1"/>
</dbReference>
<dbReference type="HAMAP" id="MF_01487">
    <property type="entry name" value="RecD"/>
    <property type="match status" value="1"/>
</dbReference>
<keyword evidence="9 11" id="KW-0234">DNA repair</keyword>
<dbReference type="Pfam" id="PF21185">
    <property type="entry name" value="RecD_N"/>
    <property type="match status" value="1"/>
</dbReference>
<evidence type="ECO:0000313" key="14">
    <source>
        <dbReference type="EMBL" id="ABB28036.1"/>
    </source>
</evidence>
<keyword evidence="1 11" id="KW-0540">Nuclease</keyword>
<reference evidence="14" key="1">
    <citation type="submission" date="2005-08" db="EMBL/GenBank/DDBJ databases">
        <title>Complete sequence of Chlorobium chlorochromatii CaD3.</title>
        <authorList>
            <person name="Copeland A."/>
            <person name="Lucas S."/>
            <person name="Lapidus A."/>
            <person name="Barry K."/>
            <person name="Detter J.C."/>
            <person name="Glavina T."/>
            <person name="Hammon N."/>
            <person name="Israni S."/>
            <person name="Pitluck S."/>
            <person name="Bryant D."/>
            <person name="Schmutz J."/>
            <person name="Larimer F."/>
            <person name="Land M."/>
            <person name="Kyrpides N."/>
            <person name="Ivanova N."/>
            <person name="Richardson P."/>
        </authorList>
    </citation>
    <scope>NUCLEOTIDE SEQUENCE [LARGE SCALE GENOMIC DNA]</scope>
    <source>
        <strain evidence="14">CaD3</strain>
    </source>
</reference>
<dbReference type="Pfam" id="PF13245">
    <property type="entry name" value="AAA_19"/>
    <property type="match status" value="1"/>
</dbReference>
<dbReference type="InterPro" id="IPR050534">
    <property type="entry name" value="Coronavir_polyprotein_1ab"/>
</dbReference>
<keyword evidence="10 11" id="KW-0413">Isomerase</keyword>
<dbReference type="GO" id="GO:0008854">
    <property type="term" value="F:exodeoxyribonuclease V activity"/>
    <property type="evidence" value="ECO:0007669"/>
    <property type="project" value="InterPro"/>
</dbReference>
<dbReference type="eggNOG" id="COG0507">
    <property type="taxonomic scope" value="Bacteria"/>
</dbReference>
<dbReference type="EC" id="5.6.2.3" evidence="11"/>
<proteinExistence type="inferred from homology"/>
<evidence type="ECO:0000259" key="13">
    <source>
        <dbReference type="Pfam" id="PF21185"/>
    </source>
</evidence>
<dbReference type="EMBL" id="CP000108">
    <property type="protein sequence ID" value="ABB28036.1"/>
    <property type="molecule type" value="Genomic_DNA"/>
</dbReference>
<accession>Q3ASI9</accession>
<comment type="miscellaneous">
    <text evidence="11">In the RecBCD complex, RecB has a slow 3'-5' helicase, an exonuclease activity and loads RecA onto ssDNA, RecD has a fast 5'-3' helicase activity, while RecC stimulates the ATPase and processivity of the RecB helicase and contributes to recognition of the Chi site.</text>
</comment>
<comment type="similarity">
    <text evidence="11">Belongs to the RecD family.</text>
</comment>
<dbReference type="AlphaFoldDB" id="Q3ASI9"/>
<keyword evidence="3 11" id="KW-0227">DNA damage</keyword>
<dbReference type="InterPro" id="IPR027785">
    <property type="entry name" value="UvrD-like_helicase_C"/>
</dbReference>
<gene>
    <name evidence="11" type="primary">recD</name>
    <name evidence="14" type="ordered locus">Cag_0770</name>
</gene>
<evidence type="ECO:0000256" key="3">
    <source>
        <dbReference type="ARBA" id="ARBA00022763"/>
    </source>
</evidence>
<evidence type="ECO:0000259" key="12">
    <source>
        <dbReference type="Pfam" id="PF13538"/>
    </source>
</evidence>
<dbReference type="GO" id="GO:0016887">
    <property type="term" value="F:ATP hydrolysis activity"/>
    <property type="evidence" value="ECO:0007669"/>
    <property type="project" value="RHEA"/>
</dbReference>
<dbReference type="CDD" id="cd18809">
    <property type="entry name" value="SF1_C_RecD"/>
    <property type="match status" value="1"/>
</dbReference>
<organism evidence="14">
    <name type="scientific">Chlorobium chlorochromatii (strain CaD3)</name>
    <dbReference type="NCBI Taxonomy" id="340177"/>
    <lineage>
        <taxon>Bacteria</taxon>
        <taxon>Pseudomonadati</taxon>
        <taxon>Chlorobiota</taxon>
        <taxon>Chlorobiia</taxon>
        <taxon>Chlorobiales</taxon>
        <taxon>Chlorobiaceae</taxon>
        <taxon>Chlorobium/Pelodictyon group</taxon>
        <taxon>Chlorobium</taxon>
    </lineage>
</organism>
<evidence type="ECO:0000256" key="8">
    <source>
        <dbReference type="ARBA" id="ARBA00023125"/>
    </source>
</evidence>
<keyword evidence="2 11" id="KW-0547">Nucleotide-binding</keyword>
<comment type="catalytic activity">
    <reaction evidence="11">
        <text>ATP + H2O = ADP + phosphate + H(+)</text>
        <dbReference type="Rhea" id="RHEA:13065"/>
        <dbReference type="ChEBI" id="CHEBI:15377"/>
        <dbReference type="ChEBI" id="CHEBI:15378"/>
        <dbReference type="ChEBI" id="CHEBI:30616"/>
        <dbReference type="ChEBI" id="CHEBI:43474"/>
        <dbReference type="ChEBI" id="CHEBI:456216"/>
        <dbReference type="EC" id="5.6.2.3"/>
    </reaction>
</comment>
<keyword evidence="6 11" id="KW-0269">Exonuclease</keyword>
<evidence type="ECO:0000256" key="9">
    <source>
        <dbReference type="ARBA" id="ARBA00023204"/>
    </source>
</evidence>
<dbReference type="GO" id="GO:0009338">
    <property type="term" value="C:exodeoxyribonuclease V complex"/>
    <property type="evidence" value="ECO:0007669"/>
    <property type="project" value="InterPro"/>
</dbReference>
<feature type="domain" description="UvrD-like helicase C-terminal" evidence="12">
    <location>
        <begin position="505"/>
        <end position="549"/>
    </location>
</feature>
<evidence type="ECO:0000256" key="5">
    <source>
        <dbReference type="ARBA" id="ARBA00022806"/>
    </source>
</evidence>
<dbReference type="SUPFAM" id="SSF52540">
    <property type="entry name" value="P-loop containing nucleoside triphosphate hydrolases"/>
    <property type="match status" value="2"/>
</dbReference>
<keyword evidence="7 11" id="KW-0067">ATP-binding</keyword>
<keyword evidence="8 11" id="KW-0238">DNA-binding</keyword>
<evidence type="ECO:0000256" key="1">
    <source>
        <dbReference type="ARBA" id="ARBA00022722"/>
    </source>
</evidence>
<dbReference type="Gene3D" id="1.10.10.1020">
    <property type="entry name" value="RecBCD complex, subunit RecD, N-terminal domain"/>
    <property type="match status" value="1"/>
</dbReference>
<evidence type="ECO:0000256" key="6">
    <source>
        <dbReference type="ARBA" id="ARBA00022839"/>
    </source>
</evidence>
<dbReference type="InterPro" id="IPR006344">
    <property type="entry name" value="RecD"/>
</dbReference>
<evidence type="ECO:0000256" key="11">
    <source>
        <dbReference type="HAMAP-Rule" id="MF_01487"/>
    </source>
</evidence>
<protein>
    <recommendedName>
        <fullName evidence="11">RecBCD enzyme subunit RecD</fullName>
        <ecNumber evidence="11">5.6.2.3</ecNumber>
    </recommendedName>
    <alternativeName>
        <fullName evidence="11">DNA 5'-3' helicase subunit RecD</fullName>
    </alternativeName>
    <alternativeName>
        <fullName evidence="11">Exonuclease V subunit RecD</fullName>
        <shortName evidence="11">ExoV subunit RecD</shortName>
    </alternativeName>
    <alternativeName>
        <fullName evidence="11">Helicase/nuclease RecBCD subunit RecD</fullName>
    </alternativeName>
</protein>
<dbReference type="HOGENOM" id="CLU_007524_1_2_10"/>
<dbReference type="PANTHER" id="PTHR43788:SF6">
    <property type="entry name" value="DNA HELICASE B"/>
    <property type="match status" value="1"/>
</dbReference>
<name>Q3ASI9_CHLCH</name>
<dbReference type="NCBIfam" id="TIGR01447">
    <property type="entry name" value="recD"/>
    <property type="match status" value="1"/>
</dbReference>
<dbReference type="InterPro" id="IPR027417">
    <property type="entry name" value="P-loop_NTPase"/>
</dbReference>
<comment type="function">
    <text evidence="11">A helicase/nuclease that prepares dsDNA breaks (DSB) for recombinational DNA repair. Binds to DSBs and unwinds DNA via a highly rapid and processive ATP-dependent bidirectional helicase activity. Unwinds dsDNA until it encounters a Chi (crossover hotspot instigator) sequence from the 3' direction. Cuts ssDNA a few nucleotides 3' to the Chi site. The properties and activities of the enzyme are changed at Chi. The Chi-altered holoenzyme produces a long 3'-ssDNA overhang and facilitates RecA-binding to the ssDNA for homologous DNA recombination and repair. Holoenzyme degrades any linearized DNA that is unable to undergo homologous recombination. In the holoenzyme this subunit has ssDNA-dependent ATPase and 5'-3' helicase activity. When added to pre-assembled RecBC greatly stimulates nuclease activity and augments holoenzyme processivity. Negatively regulates the RecA-loading ability of RecBCD.</text>
</comment>
<dbReference type="GO" id="GO:0043139">
    <property type="term" value="F:5'-3' DNA helicase activity"/>
    <property type="evidence" value="ECO:0007669"/>
    <property type="project" value="UniProtKB-UniRule"/>
</dbReference>
<dbReference type="KEGG" id="cch:Cag_0770"/>
<evidence type="ECO:0000256" key="2">
    <source>
        <dbReference type="ARBA" id="ARBA00022741"/>
    </source>
</evidence>
<dbReference type="InterPro" id="IPR049550">
    <property type="entry name" value="RecD_N"/>
</dbReference>
<dbReference type="PANTHER" id="PTHR43788">
    <property type="entry name" value="DNA2/NAM7 HELICASE FAMILY MEMBER"/>
    <property type="match status" value="1"/>
</dbReference>
<dbReference type="Gene3D" id="3.40.50.300">
    <property type="entry name" value="P-loop containing nucleotide triphosphate hydrolases"/>
    <property type="match status" value="3"/>
</dbReference>
<dbReference type="GO" id="GO:0000724">
    <property type="term" value="P:double-strand break repair via homologous recombination"/>
    <property type="evidence" value="ECO:0007669"/>
    <property type="project" value="UniProtKB-UniRule"/>
</dbReference>
<dbReference type="InterPro" id="IPR041851">
    <property type="entry name" value="RecD_N_sf"/>
</dbReference>
<comment type="subunit">
    <text evidence="11">Heterotrimer of RecB, RecC and RecD. All subunits contribute to DNA-binding.</text>
</comment>
<dbReference type="GO" id="GO:0017116">
    <property type="term" value="F:single-stranded DNA helicase activity"/>
    <property type="evidence" value="ECO:0007669"/>
    <property type="project" value="TreeGrafter"/>
</dbReference>
<dbReference type="GO" id="GO:0005524">
    <property type="term" value="F:ATP binding"/>
    <property type="evidence" value="ECO:0007669"/>
    <property type="project" value="UniProtKB-UniRule"/>
</dbReference>
<keyword evidence="5 11" id="KW-0347">Helicase</keyword>
<dbReference type="STRING" id="340177.Cag_0770"/>
<evidence type="ECO:0000256" key="10">
    <source>
        <dbReference type="ARBA" id="ARBA00023235"/>
    </source>
</evidence>
<feature type="binding site" evidence="11">
    <location>
        <begin position="167"/>
        <end position="174"/>
    </location>
    <ligand>
        <name>ATP</name>
        <dbReference type="ChEBI" id="CHEBI:30616"/>
    </ligand>
</feature>
<evidence type="ECO:0000256" key="4">
    <source>
        <dbReference type="ARBA" id="ARBA00022801"/>
    </source>
</evidence>
<sequence length="579" mass="63522">MITYNERPIDRHFAKMLLQHCGNSKHELLPLLFSMVSNAIGQGSVCLNLADIAAQSVTYGNRTVQLPPLAELMRLFSTLPVVSRNGAEFRPLVIDNVGRLYLYRYWRYEHDLAEALRQKASTKSCTIEKKSEAVQVLLQQLFPEGSDAQQKQAAEVALHRRFCIISGGPGTGKTTTVVRIVALLLEQAGGERLRIALAAPTGKAAARLKQSISTIRGTLSCSQTLQQAIPSEVVTIQRLLGAIPNSTRFRYHQRNPLPYDVLIVDEASMVSLSLMHALLMALKPECRLILLGDRHQLASVEEGAMLGDLCSAVGEATPHSPLAGTLVMLEKSYRFQTGGAIAELSRAMNQGEGEQALALLQSNQSAALRWQPLPTPDALPSALGRAAVAGYRAYCEATTPAEAMERFERFRILAALREGIYGVSGLNRFVEQALAREGLLAPTSLWYAYRPVLITVNDYNVRLFNGDTGLLLPDAENGGVSAWFTTPDGGLRRLPPERLPAHETAFCMTIHKSQGSEFDNVLLILPPTDTPLLSRELLYTGVTRAKSRVEVWGDPTFVQAACKRTTIRHSGFREALALE</sequence>
<evidence type="ECO:0000256" key="7">
    <source>
        <dbReference type="ARBA" id="ARBA00022840"/>
    </source>
</evidence>
<feature type="domain" description="RecBCD enzyme subunit RecD N-terminal" evidence="13">
    <location>
        <begin position="7"/>
        <end position="101"/>
    </location>
</feature>
<dbReference type="GO" id="GO:0003677">
    <property type="term" value="F:DNA binding"/>
    <property type="evidence" value="ECO:0007669"/>
    <property type="project" value="UniProtKB-UniRule"/>
</dbReference>